<keyword evidence="2" id="KW-1185">Reference proteome</keyword>
<evidence type="ECO:0000313" key="1">
    <source>
        <dbReference type="EMBL" id="ARS37804.1"/>
    </source>
</evidence>
<dbReference type="STRING" id="709015.GCA_000472485_02006"/>
<dbReference type="AlphaFoldDB" id="A0A1X9YYJ2"/>
<proteinExistence type="predicted"/>
<sequence>MECPTQPLLWFFTAIRRDPRIGPSHIALYAALYRRWLEQAGTDPVLGYSHELMPAAKLCSSGTYHRVLRELHAYGYVRYVPSYNRLRPSQIFLHPESRGRK</sequence>
<evidence type="ECO:0008006" key="3">
    <source>
        <dbReference type="Google" id="ProtNLM"/>
    </source>
</evidence>
<dbReference type="OrthoDB" id="1442826at2"/>
<accession>A0A1X9YYJ2</accession>
<reference evidence="2" key="1">
    <citation type="submission" date="2017-05" db="EMBL/GenBank/DDBJ databases">
        <authorList>
            <person name="Ray J."/>
            <person name="Price M."/>
            <person name="Deutschbauer A."/>
        </authorList>
    </citation>
    <scope>NUCLEOTIDE SEQUENCE [LARGE SCALE GENOMIC DNA]</scope>
    <source>
        <strain evidence="2">DSM 19842</strain>
    </source>
</reference>
<organism evidence="1 2">
    <name type="scientific">Pontibacter actiniarum</name>
    <dbReference type="NCBI Taxonomy" id="323450"/>
    <lineage>
        <taxon>Bacteria</taxon>
        <taxon>Pseudomonadati</taxon>
        <taxon>Bacteroidota</taxon>
        <taxon>Cytophagia</taxon>
        <taxon>Cytophagales</taxon>
        <taxon>Hymenobacteraceae</taxon>
        <taxon>Pontibacter</taxon>
    </lineage>
</organism>
<dbReference type="KEGG" id="pact:CA264_09925"/>
<evidence type="ECO:0000313" key="2">
    <source>
        <dbReference type="Proteomes" id="UP000266292"/>
    </source>
</evidence>
<name>A0A1X9YYJ2_9BACT</name>
<dbReference type="EMBL" id="CP021235">
    <property type="protein sequence ID" value="ARS37804.1"/>
    <property type="molecule type" value="Genomic_DNA"/>
</dbReference>
<protein>
    <recommendedName>
        <fullName evidence="3">Transcriptional regulator</fullName>
    </recommendedName>
</protein>
<gene>
    <name evidence="1" type="ORF">CA264_09925</name>
</gene>
<dbReference type="Proteomes" id="UP000266292">
    <property type="component" value="Chromosome"/>
</dbReference>